<evidence type="ECO:0000256" key="1">
    <source>
        <dbReference type="ARBA" id="ARBA00009431"/>
    </source>
</evidence>
<evidence type="ECO:0000313" key="4">
    <source>
        <dbReference type="Proteomes" id="UP000298416"/>
    </source>
</evidence>
<comment type="caution">
    <text evidence="3">The sequence shown here is derived from an EMBL/GenBank/DDBJ whole genome shotgun (WGS) entry which is preliminary data.</text>
</comment>
<sequence length="841" mass="94594">MWLAMKPFLHFLVLLFIGFKSAASQSIVETLPGYDGALPFKLETGYIGVGENDEVQLFYYFIESENDPARDPLLLWLIGGPGCSALSAFFYEIGPLAFDFENFDGSLPSLVLNPYSWTKVASIIFLDYPVGAGFSYSNTARGYSSSDTNSTQHNYTFLCKWLLAHPEFIKNRLYVSGDSYGGKIVPMLALQIAKGNEAGLEPIMSLKGYIVGNPVTYEDHDSNEQIPYAHRMALISDKQFEMMLIALPFNEVQCTKFVNQVQILDLICKEIPTLPEGGSRRFVPSLVDDRIGFLSLSSQNEPPCHCHIYVTSYVWANDETVREALHIREGMVPYWTRCNVSVTYEKDIESVVEYHQNLSDRGFQALVYSGDHDMSVPYIATLKWIRKLNVSVNEEWRAWTVDGQVAGYTELYKSKIKEAYLMFATIKARGRAYSTRIQAKRVFGNVKKMSAASKSIVETLPGYDGTLPFKLETGYIGVGENDEAQLFYYFIESENDPNRDPLLLWFTGGPGCSAFSGLVYEIGTLAFDFESFDGSLPSLVLNPYSWTKDSILETAANKTGDRVAVSSDIASVSNVAIRLPSEKRSGDLLDPTQWEFEIKGGWLLTHPEFIKNRLYVSGDSYGGKIVPILALQIAKGNEAGLEPIMSLKGYTVGNPVTNEDADSNERIPYAHRMALISDKQFKQARISCNGQYVNPKQSGSTRFLPSLVDDPIDFLSLSSLNEPPFRDDNYVTSNVWANDETGTVGDWIRCNRSFIYEKDIESVVKYHQNLSDRGFQALVYSGDHDMRIPYMATLKWIRQLNLSVNDEWRAWTVDGQVAGYTELYKSKIKEADFMFATVKAR</sequence>
<dbReference type="PANTHER" id="PTHR11802">
    <property type="entry name" value="SERINE PROTEASE FAMILY S10 SERINE CARBOXYPEPTIDASE"/>
    <property type="match status" value="1"/>
</dbReference>
<dbReference type="GO" id="GO:0006508">
    <property type="term" value="P:proteolysis"/>
    <property type="evidence" value="ECO:0007669"/>
    <property type="project" value="InterPro"/>
</dbReference>
<dbReference type="PRINTS" id="PR00724">
    <property type="entry name" value="CRBOXYPTASEC"/>
</dbReference>
<name>A0A8X8ZJA7_SALSN</name>
<organism evidence="3">
    <name type="scientific">Salvia splendens</name>
    <name type="common">Scarlet sage</name>
    <dbReference type="NCBI Taxonomy" id="180675"/>
    <lineage>
        <taxon>Eukaryota</taxon>
        <taxon>Viridiplantae</taxon>
        <taxon>Streptophyta</taxon>
        <taxon>Embryophyta</taxon>
        <taxon>Tracheophyta</taxon>
        <taxon>Spermatophyta</taxon>
        <taxon>Magnoliopsida</taxon>
        <taxon>eudicotyledons</taxon>
        <taxon>Gunneridae</taxon>
        <taxon>Pentapetalae</taxon>
        <taxon>asterids</taxon>
        <taxon>lamiids</taxon>
        <taxon>Lamiales</taxon>
        <taxon>Lamiaceae</taxon>
        <taxon>Nepetoideae</taxon>
        <taxon>Mentheae</taxon>
        <taxon>Salviinae</taxon>
        <taxon>Salvia</taxon>
        <taxon>Salvia subgen. Calosphace</taxon>
        <taxon>core Calosphace</taxon>
    </lineage>
</organism>
<dbReference type="AlphaFoldDB" id="A0A8X8ZJA7"/>
<dbReference type="Gene3D" id="3.40.50.1820">
    <property type="entry name" value="alpha/beta hydrolase"/>
    <property type="match status" value="2"/>
</dbReference>
<gene>
    <name evidence="3" type="ORF">SASPL_134302</name>
</gene>
<evidence type="ECO:0008006" key="5">
    <source>
        <dbReference type="Google" id="ProtNLM"/>
    </source>
</evidence>
<dbReference type="GO" id="GO:0016747">
    <property type="term" value="F:acyltransferase activity, transferring groups other than amino-acyl groups"/>
    <property type="evidence" value="ECO:0007669"/>
    <property type="project" value="TreeGrafter"/>
</dbReference>
<keyword evidence="2" id="KW-0732">Signal</keyword>
<keyword evidence="4" id="KW-1185">Reference proteome</keyword>
<feature type="chain" id="PRO_5036462351" description="Serine carboxypeptidase-like clade I" evidence="2">
    <location>
        <begin position="25"/>
        <end position="841"/>
    </location>
</feature>
<dbReference type="InterPro" id="IPR001563">
    <property type="entry name" value="Peptidase_S10"/>
</dbReference>
<feature type="signal peptide" evidence="2">
    <location>
        <begin position="1"/>
        <end position="24"/>
    </location>
</feature>
<dbReference type="Gene3D" id="3.40.50.12670">
    <property type="match status" value="1"/>
</dbReference>
<dbReference type="SUPFAM" id="SSF53474">
    <property type="entry name" value="alpha/beta-Hydrolases"/>
    <property type="match status" value="2"/>
</dbReference>
<reference evidence="3" key="1">
    <citation type="submission" date="2018-01" db="EMBL/GenBank/DDBJ databases">
        <authorList>
            <person name="Mao J.F."/>
        </authorList>
    </citation>
    <scope>NUCLEOTIDE SEQUENCE</scope>
    <source>
        <strain evidence="3">Huo1</strain>
        <tissue evidence="3">Leaf</tissue>
    </source>
</reference>
<comment type="similarity">
    <text evidence="1">Belongs to the peptidase S10 family.</text>
</comment>
<dbReference type="FunFam" id="3.40.50.12670:FF:000002">
    <property type="entry name" value="Carboxypeptidase"/>
    <property type="match status" value="1"/>
</dbReference>
<reference evidence="3" key="2">
    <citation type="submission" date="2020-08" db="EMBL/GenBank/DDBJ databases">
        <title>Plant Genome Project.</title>
        <authorList>
            <person name="Zhang R.-G."/>
        </authorList>
    </citation>
    <scope>NUCLEOTIDE SEQUENCE</scope>
    <source>
        <strain evidence="3">Huo1</strain>
        <tissue evidence="3">Leaf</tissue>
    </source>
</reference>
<dbReference type="PANTHER" id="PTHR11802:SF224">
    <property type="entry name" value="SERINE CARBOXYPEPTIDASE-LIKE 7 ISOFORM X1"/>
    <property type="match status" value="1"/>
</dbReference>
<dbReference type="InterPro" id="IPR029058">
    <property type="entry name" value="AB_hydrolase_fold"/>
</dbReference>
<dbReference type="EMBL" id="PNBA02000012">
    <property type="protein sequence ID" value="KAG6406693.1"/>
    <property type="molecule type" value="Genomic_DNA"/>
</dbReference>
<accession>A0A8X8ZJA7</accession>
<evidence type="ECO:0000256" key="2">
    <source>
        <dbReference type="SAM" id="SignalP"/>
    </source>
</evidence>
<dbReference type="FunFam" id="3.40.50.1820:FF:000072">
    <property type="entry name" value="Serine carboxypeptidase-like 19"/>
    <property type="match status" value="1"/>
</dbReference>
<dbReference type="GO" id="GO:0019748">
    <property type="term" value="P:secondary metabolic process"/>
    <property type="evidence" value="ECO:0007669"/>
    <property type="project" value="TreeGrafter"/>
</dbReference>
<dbReference type="Proteomes" id="UP000298416">
    <property type="component" value="Unassembled WGS sequence"/>
</dbReference>
<evidence type="ECO:0000313" key="3">
    <source>
        <dbReference type="EMBL" id="KAG6406693.1"/>
    </source>
</evidence>
<dbReference type="GO" id="GO:0004185">
    <property type="term" value="F:serine-type carboxypeptidase activity"/>
    <property type="evidence" value="ECO:0007669"/>
    <property type="project" value="InterPro"/>
</dbReference>
<protein>
    <recommendedName>
        <fullName evidence="5">Serine carboxypeptidase-like clade I</fullName>
    </recommendedName>
</protein>
<dbReference type="Pfam" id="PF00450">
    <property type="entry name" value="Peptidase_S10"/>
    <property type="match status" value="4"/>
</dbReference>
<proteinExistence type="inferred from homology"/>